<dbReference type="GO" id="GO:0008360">
    <property type="term" value="P:regulation of cell shape"/>
    <property type="evidence" value="ECO:0007669"/>
    <property type="project" value="UniProtKB-KW"/>
</dbReference>
<sequence length="179" mass="19264">MEKFIINGGKTLSGKVRISGAKNSALKLIAASILADSKTTLSNVPNIEDVNIMIEVLRTLGARVDVDLENKVVEIDPESISSYEAPYELVRKMRASILVAGPLLSKYGKVKAAIPGGCNIGSRQIDLHLKGLEDMGAKYSIEHGYINCQVDGHEAGAKLFGAMMNLDFPSRGATENIMM</sequence>
<keyword evidence="5" id="KW-0808">Transferase</keyword>
<evidence type="ECO:0000256" key="6">
    <source>
        <dbReference type="ARBA" id="ARBA00022960"/>
    </source>
</evidence>
<dbReference type="Pfam" id="PF00275">
    <property type="entry name" value="EPSP_synthase"/>
    <property type="match status" value="1"/>
</dbReference>
<dbReference type="PANTHER" id="PTHR43783:SF1">
    <property type="entry name" value="UDP-N-ACETYLGLUCOSAMINE 1-CARBOXYVINYLTRANSFERASE"/>
    <property type="match status" value="1"/>
</dbReference>
<dbReference type="PANTHER" id="PTHR43783">
    <property type="entry name" value="UDP-N-ACETYLGLUCOSAMINE 1-CARBOXYVINYLTRANSFERASE"/>
    <property type="match status" value="1"/>
</dbReference>
<evidence type="ECO:0000256" key="9">
    <source>
        <dbReference type="ARBA" id="ARBA00023316"/>
    </source>
</evidence>
<evidence type="ECO:0000259" key="16">
    <source>
        <dbReference type="Pfam" id="PF00275"/>
    </source>
</evidence>
<evidence type="ECO:0000256" key="8">
    <source>
        <dbReference type="ARBA" id="ARBA00023306"/>
    </source>
</evidence>
<evidence type="ECO:0000256" key="2">
    <source>
        <dbReference type="ARBA" id="ARBA00004752"/>
    </source>
</evidence>
<name>X1ALL7_9ZZZZ</name>
<evidence type="ECO:0000256" key="1">
    <source>
        <dbReference type="ARBA" id="ARBA00004496"/>
    </source>
</evidence>
<evidence type="ECO:0000256" key="10">
    <source>
        <dbReference type="ARBA" id="ARBA00038367"/>
    </source>
</evidence>
<dbReference type="Gene3D" id="3.65.10.10">
    <property type="entry name" value="Enolpyruvate transferase domain"/>
    <property type="match status" value="1"/>
</dbReference>
<keyword evidence="4" id="KW-0132">Cell division</keyword>
<comment type="pathway">
    <text evidence="2">Cell wall biogenesis; peptidoglycan biosynthesis.</text>
</comment>
<evidence type="ECO:0000313" key="17">
    <source>
        <dbReference type="EMBL" id="GAG73313.1"/>
    </source>
</evidence>
<feature type="non-terminal residue" evidence="17">
    <location>
        <position position="179"/>
    </location>
</feature>
<dbReference type="InterPro" id="IPR013792">
    <property type="entry name" value="RNA3'P_cycl/enolpyr_Trfase_a/b"/>
</dbReference>
<comment type="similarity">
    <text evidence="10">Belongs to the EPSP synthase family. MurA subfamily.</text>
</comment>
<evidence type="ECO:0000256" key="14">
    <source>
        <dbReference type="ARBA" id="ARBA00042842"/>
    </source>
</evidence>
<dbReference type="InterPro" id="IPR050068">
    <property type="entry name" value="MurA_subfamily"/>
</dbReference>
<evidence type="ECO:0000256" key="7">
    <source>
        <dbReference type="ARBA" id="ARBA00022984"/>
    </source>
</evidence>
<dbReference type="EC" id="2.5.1.7" evidence="11"/>
<evidence type="ECO:0000256" key="4">
    <source>
        <dbReference type="ARBA" id="ARBA00022618"/>
    </source>
</evidence>
<evidence type="ECO:0000256" key="5">
    <source>
        <dbReference type="ARBA" id="ARBA00022679"/>
    </source>
</evidence>
<comment type="subcellular location">
    <subcellularLocation>
        <location evidence="1">Cytoplasm</location>
    </subcellularLocation>
</comment>
<keyword evidence="8" id="KW-0131">Cell cycle</keyword>
<organism evidence="17">
    <name type="scientific">marine sediment metagenome</name>
    <dbReference type="NCBI Taxonomy" id="412755"/>
    <lineage>
        <taxon>unclassified sequences</taxon>
        <taxon>metagenomes</taxon>
        <taxon>ecological metagenomes</taxon>
    </lineage>
</organism>
<feature type="domain" description="Enolpyruvate transferase" evidence="16">
    <location>
        <begin position="7"/>
        <end position="179"/>
    </location>
</feature>
<dbReference type="InterPro" id="IPR036968">
    <property type="entry name" value="Enolpyruvate_Tfrase_sf"/>
</dbReference>
<keyword evidence="3" id="KW-0963">Cytoplasm</keyword>
<comment type="catalytic activity">
    <reaction evidence="15">
        <text>phosphoenolpyruvate + UDP-N-acetyl-alpha-D-glucosamine = UDP-N-acetyl-3-O-(1-carboxyvinyl)-alpha-D-glucosamine + phosphate</text>
        <dbReference type="Rhea" id="RHEA:18681"/>
        <dbReference type="ChEBI" id="CHEBI:43474"/>
        <dbReference type="ChEBI" id="CHEBI:57705"/>
        <dbReference type="ChEBI" id="CHEBI:58702"/>
        <dbReference type="ChEBI" id="CHEBI:68483"/>
        <dbReference type="EC" id="2.5.1.7"/>
    </reaction>
</comment>
<evidence type="ECO:0000256" key="12">
    <source>
        <dbReference type="ARBA" id="ARBA00039754"/>
    </source>
</evidence>
<keyword evidence="7" id="KW-0573">Peptidoglycan synthesis</keyword>
<evidence type="ECO:0000256" key="13">
    <source>
        <dbReference type="ARBA" id="ARBA00042443"/>
    </source>
</evidence>
<comment type="caution">
    <text evidence="17">The sequence shown here is derived from an EMBL/GenBank/DDBJ whole genome shotgun (WGS) entry which is preliminary data.</text>
</comment>
<evidence type="ECO:0000256" key="3">
    <source>
        <dbReference type="ARBA" id="ARBA00022490"/>
    </source>
</evidence>
<dbReference type="GO" id="GO:0051301">
    <property type="term" value="P:cell division"/>
    <property type="evidence" value="ECO:0007669"/>
    <property type="project" value="UniProtKB-KW"/>
</dbReference>
<dbReference type="SUPFAM" id="SSF55205">
    <property type="entry name" value="EPT/RTPC-like"/>
    <property type="match status" value="1"/>
</dbReference>
<dbReference type="GO" id="GO:0005737">
    <property type="term" value="C:cytoplasm"/>
    <property type="evidence" value="ECO:0007669"/>
    <property type="project" value="UniProtKB-SubCell"/>
</dbReference>
<accession>X1ALL7</accession>
<dbReference type="GO" id="GO:0008760">
    <property type="term" value="F:UDP-N-acetylglucosamine 1-carboxyvinyltransferase activity"/>
    <property type="evidence" value="ECO:0007669"/>
    <property type="project" value="UniProtKB-EC"/>
</dbReference>
<keyword evidence="6" id="KW-0133">Cell shape</keyword>
<gene>
    <name evidence="17" type="ORF">S01H4_05999</name>
</gene>
<keyword evidence="9" id="KW-0961">Cell wall biogenesis/degradation</keyword>
<evidence type="ECO:0000256" key="15">
    <source>
        <dbReference type="ARBA" id="ARBA00047527"/>
    </source>
</evidence>
<dbReference type="EMBL" id="BART01001799">
    <property type="protein sequence ID" value="GAG73313.1"/>
    <property type="molecule type" value="Genomic_DNA"/>
</dbReference>
<dbReference type="GO" id="GO:0071555">
    <property type="term" value="P:cell wall organization"/>
    <property type="evidence" value="ECO:0007669"/>
    <property type="project" value="UniProtKB-KW"/>
</dbReference>
<protein>
    <recommendedName>
        <fullName evidence="12">UDP-N-acetylglucosamine 1-carboxyvinyltransferase</fullName>
        <ecNumber evidence="11">2.5.1.7</ecNumber>
    </recommendedName>
    <alternativeName>
        <fullName evidence="13">Enoylpyruvate transferase</fullName>
    </alternativeName>
    <alternativeName>
        <fullName evidence="14">UDP-N-acetylglucosamine enolpyruvyl transferase</fullName>
    </alternativeName>
</protein>
<reference evidence="17" key="1">
    <citation type="journal article" date="2014" name="Front. Microbiol.">
        <title>High frequency of phylogenetically diverse reductive dehalogenase-homologous genes in deep subseafloor sedimentary metagenomes.</title>
        <authorList>
            <person name="Kawai M."/>
            <person name="Futagami T."/>
            <person name="Toyoda A."/>
            <person name="Takaki Y."/>
            <person name="Nishi S."/>
            <person name="Hori S."/>
            <person name="Arai W."/>
            <person name="Tsubouchi T."/>
            <person name="Morono Y."/>
            <person name="Uchiyama I."/>
            <person name="Ito T."/>
            <person name="Fujiyama A."/>
            <person name="Inagaki F."/>
            <person name="Takami H."/>
        </authorList>
    </citation>
    <scope>NUCLEOTIDE SEQUENCE</scope>
    <source>
        <strain evidence="17">Expedition CK06-06</strain>
    </source>
</reference>
<proteinExistence type="inferred from homology"/>
<evidence type="ECO:0000256" key="11">
    <source>
        <dbReference type="ARBA" id="ARBA00039108"/>
    </source>
</evidence>
<dbReference type="AlphaFoldDB" id="X1ALL7"/>
<dbReference type="GO" id="GO:0009252">
    <property type="term" value="P:peptidoglycan biosynthetic process"/>
    <property type="evidence" value="ECO:0007669"/>
    <property type="project" value="UniProtKB-KW"/>
</dbReference>
<dbReference type="InterPro" id="IPR001986">
    <property type="entry name" value="Enolpyruvate_Tfrase_dom"/>
</dbReference>